<dbReference type="InterPro" id="IPR013108">
    <property type="entry name" value="Amidohydro_3"/>
</dbReference>
<dbReference type="EMBL" id="JAUOTP010000003">
    <property type="protein sequence ID" value="MDO6414566.1"/>
    <property type="molecule type" value="Genomic_DNA"/>
</dbReference>
<evidence type="ECO:0000313" key="3">
    <source>
        <dbReference type="EMBL" id="MDO6414566.1"/>
    </source>
</evidence>
<comment type="caution">
    <text evidence="3">The sequence shown here is derived from an EMBL/GenBank/DDBJ whole genome shotgun (WGS) entry which is preliminary data.</text>
</comment>
<gene>
    <name evidence="3" type="ORF">Q4F19_09255</name>
</gene>
<dbReference type="InterPro" id="IPR011059">
    <property type="entry name" value="Metal-dep_hydrolase_composite"/>
</dbReference>
<sequence>MQIDIVIRNGTVFDGTSTEPRNVDVAISGGVIVKVGEVPESGIVEFDAKDKIVTPGFVDLHTHYDGQAIWSARLSPSSANGVTTAVMGSCGVGFAPCRLEDRDLLLAVTEGVEDIPDAVMAEGLSWDWETYPQYLDALERRAHDIDIASMLPHMPLRVYAMGQRGADREAATQDDLRRMADLTREAIRAGAMGVSTSQLFTHRTRDGDPVPTFGVAEQELHVIAEAMKEAGGGVWQASAIADMNSVHASDDLEMFHRVVASGAASGSFSLGQSQWRDMLQQVARMNARGSEIRAQVYPRRFGLYVNFDLTIHPFCLCPSFRAIAHLPMTDKLTRLRDPGFRSRLLSEEPIDIGLPFHTIGRNFHLMYPCGETPEYEPRADQSVAAMARARGIDPLALAYDLMLADDGRAMFFLQYTDYADRSLDFMPELLRNADTVLGLADAGAHYGMICDGTYPTFLLSYWTRDRTRERLGVGEVVRMLTSQPADAMRLRDRGRLAPGYKADLNIIDHDRLSMAVPEVVYDLPAGGKRINQPVRGYAATFVNGTLIRRDDQPTDQLPGRLVRGSRPMPVQ</sequence>
<accession>A0ABT8Y8A9</accession>
<dbReference type="Gene3D" id="3.20.20.140">
    <property type="entry name" value="Metal-dependent hydrolases"/>
    <property type="match status" value="2"/>
</dbReference>
<dbReference type="PANTHER" id="PTHR11647">
    <property type="entry name" value="HYDRANTOINASE/DIHYDROPYRIMIDINASE FAMILY MEMBER"/>
    <property type="match status" value="1"/>
</dbReference>
<dbReference type="RefSeq" id="WP_303541821.1">
    <property type="nucleotide sequence ID" value="NZ_JAUOTP010000003.1"/>
</dbReference>
<keyword evidence="4" id="KW-1185">Reference proteome</keyword>
<proteinExistence type="predicted"/>
<name>A0ABT8Y8A9_9SPHN</name>
<dbReference type="SUPFAM" id="SSF51556">
    <property type="entry name" value="Metallo-dependent hydrolases"/>
    <property type="match status" value="1"/>
</dbReference>
<protein>
    <submittedName>
        <fullName evidence="3">Amidohydrolase family protein</fullName>
    </submittedName>
</protein>
<dbReference type="PANTHER" id="PTHR11647:SF1">
    <property type="entry name" value="COLLAPSIN RESPONSE MEDIATOR PROTEIN"/>
    <property type="match status" value="1"/>
</dbReference>
<reference evidence="3" key="1">
    <citation type="submission" date="2023-07" db="EMBL/GenBank/DDBJ databases">
        <authorList>
            <person name="Kim M."/>
        </authorList>
    </citation>
    <scope>NUCLEOTIDE SEQUENCE</scope>
    <source>
        <strain evidence="3">BIUV-7</strain>
    </source>
</reference>
<evidence type="ECO:0000256" key="1">
    <source>
        <dbReference type="SAM" id="MobiDB-lite"/>
    </source>
</evidence>
<feature type="domain" description="Amidohydrolase 3" evidence="2">
    <location>
        <begin position="45"/>
        <end position="544"/>
    </location>
</feature>
<dbReference type="InterPro" id="IPR050378">
    <property type="entry name" value="Metallo-dep_Hydrolases_sf"/>
</dbReference>
<organism evidence="3 4">
    <name type="scientific">Sphingomonas natans</name>
    <dbReference type="NCBI Taxonomy" id="3063330"/>
    <lineage>
        <taxon>Bacteria</taxon>
        <taxon>Pseudomonadati</taxon>
        <taxon>Pseudomonadota</taxon>
        <taxon>Alphaproteobacteria</taxon>
        <taxon>Sphingomonadales</taxon>
        <taxon>Sphingomonadaceae</taxon>
        <taxon>Sphingomonas</taxon>
    </lineage>
</organism>
<dbReference type="Pfam" id="PF07969">
    <property type="entry name" value="Amidohydro_3"/>
    <property type="match status" value="1"/>
</dbReference>
<feature type="region of interest" description="Disordered" evidence="1">
    <location>
        <begin position="549"/>
        <end position="571"/>
    </location>
</feature>
<dbReference type="SUPFAM" id="SSF51338">
    <property type="entry name" value="Composite domain of metallo-dependent hydrolases"/>
    <property type="match status" value="1"/>
</dbReference>
<evidence type="ECO:0000259" key="2">
    <source>
        <dbReference type="Pfam" id="PF07969"/>
    </source>
</evidence>
<dbReference type="InterPro" id="IPR032466">
    <property type="entry name" value="Metal_Hydrolase"/>
</dbReference>
<dbReference type="Proteomes" id="UP001169764">
    <property type="component" value="Unassembled WGS sequence"/>
</dbReference>
<evidence type="ECO:0000313" key="4">
    <source>
        <dbReference type="Proteomes" id="UP001169764"/>
    </source>
</evidence>